<organism evidence="1 2">
    <name type="scientific">Halobacillus karajensis</name>
    <dbReference type="NCBI Taxonomy" id="195088"/>
    <lineage>
        <taxon>Bacteria</taxon>
        <taxon>Bacillati</taxon>
        <taxon>Bacillota</taxon>
        <taxon>Bacilli</taxon>
        <taxon>Bacillales</taxon>
        <taxon>Bacillaceae</taxon>
        <taxon>Halobacillus</taxon>
    </lineage>
</organism>
<evidence type="ECO:0000313" key="1">
    <source>
        <dbReference type="EMBL" id="CDQ22463.1"/>
    </source>
</evidence>
<comment type="caution">
    <text evidence="1">The sequence shown here is derived from an EMBL/GenBank/DDBJ whole genome shotgun (WGS) entry which is preliminary data.</text>
</comment>
<gene>
    <name evidence="1" type="ORF">BN983_00671</name>
</gene>
<dbReference type="AlphaFoldDB" id="A0A024P359"/>
<sequence>MKSKVMAPFSMVAHAQAAGWLYSRSSWVFHKPDSRVPVLPLLLSLLSPMEYLRFMSFLKR</sequence>
<dbReference type="Proteomes" id="UP000028868">
    <property type="component" value="Unassembled WGS sequence"/>
</dbReference>
<proteinExistence type="predicted"/>
<reference evidence="2" key="1">
    <citation type="submission" date="2014-03" db="EMBL/GenBank/DDBJ databases">
        <authorList>
            <person name="Urmite Genomes U."/>
        </authorList>
    </citation>
    <scope>NUCLEOTIDE SEQUENCE [LARGE SCALE GENOMIC DNA]</scope>
    <source>
        <strain evidence="2">HD-03</strain>
    </source>
</reference>
<keyword evidence="2" id="KW-1185">Reference proteome</keyword>
<accession>A0A024P359</accession>
<name>A0A024P359_9BACI</name>
<protein>
    <submittedName>
        <fullName evidence="1">Uncharacterized protein</fullName>
    </submittedName>
</protein>
<evidence type="ECO:0000313" key="2">
    <source>
        <dbReference type="Proteomes" id="UP000028868"/>
    </source>
</evidence>
<reference evidence="1 2" key="2">
    <citation type="submission" date="2014-05" db="EMBL/GenBank/DDBJ databases">
        <title>Draft genome sequence of Halobacillus karajensis HK-03.</title>
        <authorList>
            <person name="Khelaifia S."/>
            <person name="Croce O."/>
            <person name="Lagier J.C."/>
            <person name="Raoult D."/>
        </authorList>
    </citation>
    <scope>NUCLEOTIDE SEQUENCE [LARGE SCALE GENOMIC DNA]</scope>
    <source>
        <strain evidence="1 2">HD-03</strain>
    </source>
</reference>
<dbReference type="EMBL" id="CCDI010000001">
    <property type="protein sequence ID" value="CDQ22463.1"/>
    <property type="molecule type" value="Genomic_DNA"/>
</dbReference>